<evidence type="ECO:0000256" key="3">
    <source>
        <dbReference type="ARBA" id="ARBA00004496"/>
    </source>
</evidence>
<evidence type="ECO:0000256" key="2">
    <source>
        <dbReference type="ARBA" id="ARBA00001958"/>
    </source>
</evidence>
<sequence length="243" mass="27365">MRQFVIDIGNTRIKTAVFEAEKLVLEENFETFESFSDYSKNLNFQYAIISSVTYNQEQLKEMVDFSFIFLSKDTPVPIENLYATPETLGVDRKAAAIGGRSIIENAPLLAIDLGSCITYEFLDAKDRYYGGAISPGLRMRFRAMHRQTARLPLVDLTAGERPDLIGNSTVNGMKSGVYHGILHEMQGFIQAYQAKYPGLRVIICGGDSKIFESLTKDHIFVIPNLVLYGLNRILTYNVNLQKV</sequence>
<comment type="cofactor">
    <cofactor evidence="2">
        <name>K(+)</name>
        <dbReference type="ChEBI" id="CHEBI:29103"/>
    </cofactor>
</comment>
<comment type="cofactor">
    <cofactor evidence="16">
        <name>NH4(+)</name>
        <dbReference type="ChEBI" id="CHEBI:28938"/>
    </cofactor>
    <cofactor evidence="16">
        <name>K(+)</name>
        <dbReference type="ChEBI" id="CHEBI:29103"/>
    </cofactor>
    <text evidence="16">A monovalent cation. Ammonium or potassium.</text>
</comment>
<dbReference type="InterPro" id="IPR043129">
    <property type="entry name" value="ATPase_NBD"/>
</dbReference>
<dbReference type="Proteomes" id="UP001597414">
    <property type="component" value="Unassembled WGS sequence"/>
</dbReference>
<evidence type="ECO:0000256" key="4">
    <source>
        <dbReference type="ARBA" id="ARBA00005225"/>
    </source>
</evidence>
<comment type="subunit">
    <text evidence="5 16">Homodimer.</text>
</comment>
<feature type="binding site" evidence="16">
    <location>
        <position position="169"/>
    </location>
    <ligand>
        <name>substrate</name>
    </ligand>
</feature>
<dbReference type="NCBIfam" id="TIGR00671">
    <property type="entry name" value="baf"/>
    <property type="match status" value="1"/>
</dbReference>
<evidence type="ECO:0000256" key="12">
    <source>
        <dbReference type="ARBA" id="ARBA00022958"/>
    </source>
</evidence>
<feature type="active site" description="Proton acceptor" evidence="16">
    <location>
        <position position="91"/>
    </location>
</feature>
<evidence type="ECO:0000256" key="13">
    <source>
        <dbReference type="ARBA" id="ARBA00022993"/>
    </source>
</evidence>
<name>A0ABW5BCX4_9BACT</name>
<feature type="binding site" evidence="16">
    <location>
        <begin position="7"/>
        <end position="14"/>
    </location>
    <ligand>
        <name>ATP</name>
        <dbReference type="ChEBI" id="CHEBI:30616"/>
    </ligand>
</feature>
<evidence type="ECO:0000256" key="8">
    <source>
        <dbReference type="ARBA" id="ARBA00022679"/>
    </source>
</evidence>
<feature type="binding site" evidence="16">
    <location>
        <position position="82"/>
    </location>
    <ligand>
        <name>substrate</name>
    </ligand>
</feature>
<dbReference type="GO" id="GO:0004594">
    <property type="term" value="F:pantothenate kinase activity"/>
    <property type="evidence" value="ECO:0007669"/>
    <property type="project" value="UniProtKB-EC"/>
</dbReference>
<feature type="binding site" evidence="16">
    <location>
        <position position="112"/>
    </location>
    <ligand>
        <name>K(+)</name>
        <dbReference type="ChEBI" id="CHEBI:29103"/>
    </ligand>
</feature>
<proteinExistence type="inferred from homology"/>
<dbReference type="SUPFAM" id="SSF53067">
    <property type="entry name" value="Actin-like ATPase domain"/>
    <property type="match status" value="2"/>
</dbReference>
<comment type="function">
    <text evidence="16">Catalyzes the phosphorylation of pantothenate (Pan), the first step in CoA biosynthesis.</text>
</comment>
<comment type="catalytic activity">
    <reaction evidence="1 16">
        <text>(R)-pantothenate + ATP = (R)-4'-phosphopantothenate + ADP + H(+)</text>
        <dbReference type="Rhea" id="RHEA:16373"/>
        <dbReference type="ChEBI" id="CHEBI:10986"/>
        <dbReference type="ChEBI" id="CHEBI:15378"/>
        <dbReference type="ChEBI" id="CHEBI:29032"/>
        <dbReference type="ChEBI" id="CHEBI:30616"/>
        <dbReference type="ChEBI" id="CHEBI:456216"/>
        <dbReference type="EC" id="2.7.1.33"/>
    </reaction>
</comment>
<evidence type="ECO:0000256" key="5">
    <source>
        <dbReference type="ARBA" id="ARBA00011738"/>
    </source>
</evidence>
<comment type="caution">
    <text evidence="17">The sequence shown here is derived from an EMBL/GenBank/DDBJ whole genome shotgun (WGS) entry which is preliminary data.</text>
</comment>
<dbReference type="Gene3D" id="3.30.420.40">
    <property type="match status" value="1"/>
</dbReference>
<reference evidence="18" key="1">
    <citation type="journal article" date="2019" name="Int. J. Syst. Evol. Microbiol.">
        <title>The Global Catalogue of Microorganisms (GCM) 10K type strain sequencing project: providing services to taxonomists for standard genome sequencing and annotation.</title>
        <authorList>
            <consortium name="The Broad Institute Genomics Platform"/>
            <consortium name="The Broad Institute Genome Sequencing Center for Infectious Disease"/>
            <person name="Wu L."/>
            <person name="Ma J."/>
        </authorList>
    </citation>
    <scope>NUCLEOTIDE SEQUENCE [LARGE SCALE GENOMIC DNA]</scope>
    <source>
        <strain evidence="18">KCTC 19812</strain>
    </source>
</reference>
<comment type="pathway">
    <text evidence="4 16">Cofactor biosynthesis; coenzyme A biosynthesis; CoA from (R)-pantothenate: step 1/5.</text>
</comment>
<evidence type="ECO:0000313" key="18">
    <source>
        <dbReference type="Proteomes" id="UP001597414"/>
    </source>
</evidence>
<dbReference type="EC" id="2.7.1.33" evidence="6 16"/>
<dbReference type="PANTHER" id="PTHR34265">
    <property type="entry name" value="TYPE III PANTOTHENATE KINASE"/>
    <property type="match status" value="1"/>
</dbReference>
<dbReference type="PANTHER" id="PTHR34265:SF1">
    <property type="entry name" value="TYPE III PANTOTHENATE KINASE"/>
    <property type="match status" value="1"/>
</dbReference>
<gene>
    <name evidence="16" type="primary">coaX</name>
    <name evidence="17" type="ORF">ACFSKV_20185</name>
</gene>
<dbReference type="EMBL" id="JBHUIV010000035">
    <property type="protein sequence ID" value="MFD2203907.1"/>
    <property type="molecule type" value="Genomic_DNA"/>
</dbReference>
<keyword evidence="9 16" id="KW-0547">Nucleotide-binding</keyword>
<evidence type="ECO:0000256" key="10">
    <source>
        <dbReference type="ARBA" id="ARBA00022777"/>
    </source>
</evidence>
<keyword evidence="10 16" id="KW-0418">Kinase</keyword>
<evidence type="ECO:0000256" key="11">
    <source>
        <dbReference type="ARBA" id="ARBA00022840"/>
    </source>
</evidence>
<feature type="binding site" evidence="16">
    <location>
        <begin position="89"/>
        <end position="92"/>
    </location>
    <ligand>
        <name>substrate</name>
    </ligand>
</feature>
<protein>
    <recommendedName>
        <fullName evidence="15 16">Type III pantothenate kinase</fullName>
        <ecNumber evidence="6 16">2.7.1.33</ecNumber>
    </recommendedName>
    <alternativeName>
        <fullName evidence="16">PanK-III</fullName>
    </alternativeName>
    <alternativeName>
        <fullName evidence="16">Pantothenic acid kinase</fullName>
    </alternativeName>
</protein>
<evidence type="ECO:0000256" key="15">
    <source>
        <dbReference type="ARBA" id="ARBA00040883"/>
    </source>
</evidence>
<comment type="similarity">
    <text evidence="14 16">Belongs to the type III pantothenate kinase family.</text>
</comment>
<evidence type="ECO:0000256" key="1">
    <source>
        <dbReference type="ARBA" id="ARBA00001206"/>
    </source>
</evidence>
<evidence type="ECO:0000256" key="6">
    <source>
        <dbReference type="ARBA" id="ARBA00012102"/>
    </source>
</evidence>
<keyword evidence="7 16" id="KW-0963">Cytoplasm</keyword>
<dbReference type="CDD" id="cd24015">
    <property type="entry name" value="ASKHA_NBD_PanK-III"/>
    <property type="match status" value="1"/>
</dbReference>
<feature type="binding site" evidence="16">
    <location>
        <position position="115"/>
    </location>
    <ligand>
        <name>ATP</name>
        <dbReference type="ChEBI" id="CHEBI:30616"/>
    </ligand>
</feature>
<organism evidence="17 18">
    <name type="scientific">Shivajiella indica</name>
    <dbReference type="NCBI Taxonomy" id="872115"/>
    <lineage>
        <taxon>Bacteria</taxon>
        <taxon>Pseudomonadati</taxon>
        <taxon>Bacteroidota</taxon>
        <taxon>Cytophagia</taxon>
        <taxon>Cytophagales</taxon>
        <taxon>Cyclobacteriaceae</taxon>
        <taxon>Shivajiella</taxon>
    </lineage>
</organism>
<keyword evidence="13 16" id="KW-0173">Coenzyme A biosynthesis</keyword>
<dbReference type="Pfam" id="PF03309">
    <property type="entry name" value="Pan_kinase"/>
    <property type="match status" value="1"/>
</dbReference>
<dbReference type="InterPro" id="IPR004619">
    <property type="entry name" value="Type_III_PanK"/>
</dbReference>
<keyword evidence="16" id="KW-0479">Metal-binding</keyword>
<evidence type="ECO:0000256" key="14">
    <source>
        <dbReference type="ARBA" id="ARBA00038036"/>
    </source>
</evidence>
<keyword evidence="8 16" id="KW-0808">Transferase</keyword>
<keyword evidence="12 16" id="KW-0630">Potassium</keyword>
<evidence type="ECO:0000256" key="9">
    <source>
        <dbReference type="ARBA" id="ARBA00022741"/>
    </source>
</evidence>
<evidence type="ECO:0000256" key="7">
    <source>
        <dbReference type="ARBA" id="ARBA00022490"/>
    </source>
</evidence>
<evidence type="ECO:0000256" key="16">
    <source>
        <dbReference type="HAMAP-Rule" id="MF_01274"/>
    </source>
</evidence>
<comment type="subcellular location">
    <subcellularLocation>
        <location evidence="3 16">Cytoplasm</location>
    </subcellularLocation>
</comment>
<dbReference type="HAMAP" id="MF_01274">
    <property type="entry name" value="Pantothen_kinase_3"/>
    <property type="match status" value="1"/>
</dbReference>
<dbReference type="RefSeq" id="WP_380807026.1">
    <property type="nucleotide sequence ID" value="NZ_JBHUIV010000035.1"/>
</dbReference>
<keyword evidence="11 16" id="KW-0067">ATP-binding</keyword>
<accession>A0ABW5BCX4</accession>
<evidence type="ECO:0000313" key="17">
    <source>
        <dbReference type="EMBL" id="MFD2203907.1"/>
    </source>
</evidence>
<keyword evidence="18" id="KW-1185">Reference proteome</keyword>